<feature type="transmembrane region" description="Helical" evidence="5">
    <location>
        <begin position="525"/>
        <end position="546"/>
    </location>
</feature>
<dbReference type="EMBL" id="CAJNNV010015362">
    <property type="protein sequence ID" value="CAE8603411.1"/>
    <property type="molecule type" value="Genomic_DNA"/>
</dbReference>
<dbReference type="InterPro" id="IPR049680">
    <property type="entry name" value="FLVCR1-2_SLC49-like"/>
</dbReference>
<evidence type="ECO:0000313" key="7">
    <source>
        <dbReference type="EMBL" id="CAE8603411.1"/>
    </source>
</evidence>
<dbReference type="PANTHER" id="PTHR10924">
    <property type="entry name" value="MAJOR FACILITATOR SUPERFAMILY PROTEIN-RELATED"/>
    <property type="match status" value="1"/>
</dbReference>
<sequence>MSANISAQHLLGQRPPVQLERMTTESRWWGRQVSEILVDASLLDPAERLRLGLPGCCDGAAAPLLGCSLCCVLGVLVPVALLVSQDLLTLPALKEAVPLLACALFLGGLCSCCFAVRRTCCDGIFNVPEPAPLIPPLSQKAGRRHVSVRRVLLIYNPKAGKQLAEAVLREVVLPGLQERGVQCHALATERSGHARELAMSLDLAPYDALVTLGGDGTFHELVNGMLAREDRARVPVTLIPLGSGNGLSATLRQNMRRRGEEVSVWSELEDVLAWSMDRVAGGRVVLVDLLELEVGHRRLVAIMQVYLGLLAEVDILAEPFRWLGPARFELVSVWNIFRKQARPLNCRVKLADGSSRDVNQSAIGASIGLSQHFEDKMRAAPNAQLDDGLAEFGIIPASATVDELLAGFLQLAHGAHTHDASTIWQSLQVREAEFFFDGPGVFNVDGEILAHSGRLRLKVLPRSLEVLVGREEWDSAGPASETAEVPRWRASGERWAMLAIFCVTSMSNQAIWIGFAPIQREVMEAYGVSAGWVNFQALVFMILYLPANFPASYMMDTYGCRFALTIGSTLNVFGALLRCVQPVGPGVPAHLLVAGQVVCALAQPFFTDMPPKIAAVWFPAYQRVLADTIASMAGPVGAAVGFVLPAALGLQWMLYAHFAWSAIAAGLVWGLFRGTPPTPPSPLAERLHSGGADFGAELSAALSNGRLWCLITAFACAICTFNCISTLVAELTQPFGFSADDASTFGVLTVAFGIVGAAVMTAVVGYTHEYKPVLIGCLVLCIFFVSVAGIAIAEIGSGPGGLTLMNLAFAGLGFAATPIMPVAFEAAVEVGFPAGEGTLAGLCMSGGQVLGIVQTELVSQLLQSGYPRTAWAVSGGLFVAALFAMALFQPKKSPWQNAEDSDASSSCWASPLLAPADAL</sequence>
<feature type="transmembrane region" description="Helical" evidence="5">
    <location>
        <begin position="96"/>
        <end position="116"/>
    </location>
</feature>
<name>A0A813EQI3_POLGL</name>
<comment type="caution">
    <text evidence="7">The sequence shown here is derived from an EMBL/GenBank/DDBJ whole genome shotgun (WGS) entry which is preliminary data.</text>
</comment>
<dbReference type="GO" id="GO:0022857">
    <property type="term" value="F:transmembrane transporter activity"/>
    <property type="evidence" value="ECO:0007669"/>
    <property type="project" value="InterPro"/>
</dbReference>
<evidence type="ECO:0000256" key="3">
    <source>
        <dbReference type="ARBA" id="ARBA00022989"/>
    </source>
</evidence>
<evidence type="ECO:0000259" key="6">
    <source>
        <dbReference type="PROSITE" id="PS50146"/>
    </source>
</evidence>
<feature type="transmembrane region" description="Helical" evidence="5">
    <location>
        <begin position="869"/>
        <end position="888"/>
    </location>
</feature>
<keyword evidence="2 5" id="KW-0812">Transmembrane</keyword>
<protein>
    <recommendedName>
        <fullName evidence="6">DAGKc domain-containing protein</fullName>
    </recommendedName>
</protein>
<dbReference type="InterPro" id="IPR016064">
    <property type="entry name" value="NAD/diacylglycerol_kinase_sf"/>
</dbReference>
<evidence type="ECO:0000256" key="1">
    <source>
        <dbReference type="ARBA" id="ARBA00004141"/>
    </source>
</evidence>
<evidence type="ECO:0000313" key="8">
    <source>
        <dbReference type="Proteomes" id="UP000654075"/>
    </source>
</evidence>
<evidence type="ECO:0000256" key="2">
    <source>
        <dbReference type="ARBA" id="ARBA00022692"/>
    </source>
</evidence>
<accession>A0A813EQI3</accession>
<dbReference type="InterPro" id="IPR017438">
    <property type="entry name" value="ATP-NAD_kinase_N"/>
</dbReference>
<keyword evidence="8" id="KW-1185">Reference proteome</keyword>
<dbReference type="SUPFAM" id="SSF103473">
    <property type="entry name" value="MFS general substrate transporter"/>
    <property type="match status" value="1"/>
</dbReference>
<feature type="transmembrane region" description="Helical" evidence="5">
    <location>
        <begin position="773"/>
        <end position="795"/>
    </location>
</feature>
<dbReference type="Pfam" id="PF07690">
    <property type="entry name" value="MFS_1"/>
    <property type="match status" value="1"/>
</dbReference>
<dbReference type="Gene3D" id="1.20.1250.20">
    <property type="entry name" value="MFS general substrate transporter like domains"/>
    <property type="match status" value="2"/>
</dbReference>
<dbReference type="Gene3D" id="2.60.200.40">
    <property type="match status" value="1"/>
</dbReference>
<dbReference type="InterPro" id="IPR001206">
    <property type="entry name" value="Diacylglycerol_kinase_cat_dom"/>
</dbReference>
<feature type="domain" description="DAGKc" evidence="6">
    <location>
        <begin position="146"/>
        <end position="296"/>
    </location>
</feature>
<dbReference type="GO" id="GO:0016301">
    <property type="term" value="F:kinase activity"/>
    <property type="evidence" value="ECO:0007669"/>
    <property type="project" value="InterPro"/>
</dbReference>
<dbReference type="Proteomes" id="UP000654075">
    <property type="component" value="Unassembled WGS sequence"/>
</dbReference>
<dbReference type="PROSITE" id="PS50146">
    <property type="entry name" value="DAGK"/>
    <property type="match status" value="1"/>
</dbReference>
<proteinExistence type="predicted"/>
<evidence type="ECO:0000256" key="4">
    <source>
        <dbReference type="ARBA" id="ARBA00023136"/>
    </source>
</evidence>
<dbReference type="Pfam" id="PF19279">
    <property type="entry name" value="YegS_C"/>
    <property type="match status" value="1"/>
</dbReference>
<keyword evidence="4 5" id="KW-0472">Membrane</keyword>
<dbReference type="OrthoDB" id="3853857at2759"/>
<feature type="transmembrane region" description="Helical" evidence="5">
    <location>
        <begin position="628"/>
        <end position="648"/>
    </location>
</feature>
<feature type="transmembrane region" description="Helical" evidence="5">
    <location>
        <begin position="558"/>
        <end position="577"/>
    </location>
</feature>
<organism evidence="7 8">
    <name type="scientific">Polarella glacialis</name>
    <name type="common">Dinoflagellate</name>
    <dbReference type="NCBI Taxonomy" id="89957"/>
    <lineage>
        <taxon>Eukaryota</taxon>
        <taxon>Sar</taxon>
        <taxon>Alveolata</taxon>
        <taxon>Dinophyceae</taxon>
        <taxon>Suessiales</taxon>
        <taxon>Suessiaceae</taxon>
        <taxon>Polarella</taxon>
    </lineage>
</organism>
<feature type="transmembrane region" description="Helical" evidence="5">
    <location>
        <begin position="744"/>
        <end position="766"/>
    </location>
</feature>
<gene>
    <name evidence="7" type="ORF">PGLA1383_LOCUS21622</name>
</gene>
<dbReference type="SUPFAM" id="SSF111331">
    <property type="entry name" value="NAD kinase/diacylglycerol kinase-like"/>
    <property type="match status" value="1"/>
</dbReference>
<dbReference type="SMART" id="SM00046">
    <property type="entry name" value="DAGKc"/>
    <property type="match status" value="1"/>
</dbReference>
<comment type="subcellular location">
    <subcellularLocation>
        <location evidence="1">Membrane</location>
        <topology evidence="1">Multi-pass membrane protein</topology>
    </subcellularLocation>
</comment>
<keyword evidence="3 5" id="KW-1133">Transmembrane helix</keyword>
<dbReference type="InterPro" id="IPR011701">
    <property type="entry name" value="MFS"/>
</dbReference>
<dbReference type="Gene3D" id="3.40.50.10330">
    <property type="entry name" value="Probable inorganic polyphosphate/atp-NAD kinase, domain 1"/>
    <property type="match status" value="1"/>
</dbReference>
<dbReference type="Pfam" id="PF00781">
    <property type="entry name" value="DAGK_cat"/>
    <property type="match status" value="1"/>
</dbReference>
<dbReference type="AlphaFoldDB" id="A0A813EQI3"/>
<dbReference type="InterPro" id="IPR045540">
    <property type="entry name" value="YegS/DAGK_C"/>
</dbReference>
<feature type="transmembrane region" description="Helical" evidence="5">
    <location>
        <begin position="707"/>
        <end position="729"/>
    </location>
</feature>
<reference evidence="7" key="1">
    <citation type="submission" date="2021-02" db="EMBL/GenBank/DDBJ databases">
        <authorList>
            <person name="Dougan E. K."/>
            <person name="Rhodes N."/>
            <person name="Thang M."/>
            <person name="Chan C."/>
        </authorList>
    </citation>
    <scope>NUCLEOTIDE SEQUENCE</scope>
</reference>
<dbReference type="PANTHER" id="PTHR10924:SF6">
    <property type="entry name" value="SOLUTE CARRIER FAMILY 49 MEMBER A3"/>
    <property type="match status" value="1"/>
</dbReference>
<evidence type="ECO:0000256" key="5">
    <source>
        <dbReference type="SAM" id="Phobius"/>
    </source>
</evidence>
<dbReference type="GO" id="GO:0016020">
    <property type="term" value="C:membrane"/>
    <property type="evidence" value="ECO:0007669"/>
    <property type="project" value="UniProtKB-SubCell"/>
</dbReference>
<dbReference type="InterPro" id="IPR036259">
    <property type="entry name" value="MFS_trans_sf"/>
</dbReference>
<feature type="transmembrane region" description="Helical" evidence="5">
    <location>
        <begin position="495"/>
        <end position="513"/>
    </location>
</feature>
<feature type="transmembrane region" description="Helical" evidence="5">
    <location>
        <begin position="60"/>
        <end position="84"/>
    </location>
</feature>